<dbReference type="InterPro" id="IPR004107">
    <property type="entry name" value="Integrase_SAM-like_N"/>
</dbReference>
<name>A0A2H0B9A8_9BACT</name>
<evidence type="ECO:0000256" key="2">
    <source>
        <dbReference type="ARBA" id="ARBA00022908"/>
    </source>
</evidence>
<evidence type="ECO:0000256" key="3">
    <source>
        <dbReference type="ARBA" id="ARBA00023125"/>
    </source>
</evidence>
<evidence type="ECO:0000313" key="8">
    <source>
        <dbReference type="EMBL" id="PIP53538.1"/>
    </source>
</evidence>
<gene>
    <name evidence="8" type="ORF">COX08_00400</name>
</gene>
<protein>
    <recommendedName>
        <fullName evidence="10">Core-binding (CB) domain-containing protein</fullName>
    </recommendedName>
</protein>
<dbReference type="GO" id="GO:0015074">
    <property type="term" value="P:DNA integration"/>
    <property type="evidence" value="ECO:0007669"/>
    <property type="project" value="UniProtKB-KW"/>
</dbReference>
<organism evidence="8 9">
    <name type="scientific">Candidatus Beckwithbacteria bacterium CG23_combo_of_CG06-09_8_20_14_all_34_8</name>
    <dbReference type="NCBI Taxonomy" id="1974497"/>
    <lineage>
        <taxon>Bacteria</taxon>
        <taxon>Candidatus Beckwithiibacteriota</taxon>
    </lineage>
</organism>
<dbReference type="InterPro" id="IPR011010">
    <property type="entry name" value="DNA_brk_join_enz"/>
</dbReference>
<dbReference type="InterPro" id="IPR044068">
    <property type="entry name" value="CB"/>
</dbReference>
<comment type="caution">
    <text evidence="8">The sequence shown here is derived from an EMBL/GenBank/DDBJ whole genome shotgun (WGS) entry which is preliminary data.</text>
</comment>
<reference evidence="8 9" key="1">
    <citation type="submission" date="2017-09" db="EMBL/GenBank/DDBJ databases">
        <title>Depth-based differentiation of microbial function through sediment-hosted aquifers and enrichment of novel symbionts in the deep terrestrial subsurface.</title>
        <authorList>
            <person name="Probst A.J."/>
            <person name="Ladd B."/>
            <person name="Jarett J.K."/>
            <person name="Geller-Mcgrath D.E."/>
            <person name="Sieber C.M."/>
            <person name="Emerson J.B."/>
            <person name="Anantharaman K."/>
            <person name="Thomas B.C."/>
            <person name="Malmstrom R."/>
            <person name="Stieglmeier M."/>
            <person name="Klingl A."/>
            <person name="Woyke T."/>
            <person name="Ryan C.M."/>
            <person name="Banfield J.F."/>
        </authorList>
    </citation>
    <scope>NUCLEOTIDE SEQUENCE [LARGE SCALE GENOMIC DNA]</scope>
    <source>
        <strain evidence="8">CG23_combo_of_CG06-09_8_20_14_all_34_8</strain>
    </source>
</reference>
<evidence type="ECO:0000256" key="1">
    <source>
        <dbReference type="ARBA" id="ARBA00008857"/>
    </source>
</evidence>
<dbReference type="SUPFAM" id="SSF56349">
    <property type="entry name" value="DNA breaking-rejoining enzymes"/>
    <property type="match status" value="1"/>
</dbReference>
<feature type="non-terminal residue" evidence="8">
    <location>
        <position position="155"/>
    </location>
</feature>
<dbReference type="InterPro" id="IPR002104">
    <property type="entry name" value="Integrase_catalytic"/>
</dbReference>
<dbReference type="InterPro" id="IPR013762">
    <property type="entry name" value="Integrase-like_cat_sf"/>
</dbReference>
<dbReference type="PANTHER" id="PTHR30349:SF41">
    <property type="entry name" value="INTEGRASE_RECOMBINASE PROTEIN MJ0367-RELATED"/>
    <property type="match status" value="1"/>
</dbReference>
<keyword evidence="2" id="KW-0229">DNA integration</keyword>
<evidence type="ECO:0000259" key="6">
    <source>
        <dbReference type="PROSITE" id="PS51898"/>
    </source>
</evidence>
<feature type="domain" description="Tyr recombinase" evidence="6">
    <location>
        <begin position="109"/>
        <end position="155"/>
    </location>
</feature>
<keyword evidence="4" id="KW-0233">DNA recombination</keyword>
<comment type="similarity">
    <text evidence="1">Belongs to the 'phage' integrase family.</text>
</comment>
<evidence type="ECO:0000259" key="7">
    <source>
        <dbReference type="PROSITE" id="PS51900"/>
    </source>
</evidence>
<dbReference type="PROSITE" id="PS51900">
    <property type="entry name" value="CB"/>
    <property type="match status" value="1"/>
</dbReference>
<proteinExistence type="inferred from homology"/>
<dbReference type="AlphaFoldDB" id="A0A2H0B9A8"/>
<feature type="domain" description="Core-binding (CB)" evidence="7">
    <location>
        <begin position="3"/>
        <end position="88"/>
    </location>
</feature>
<keyword evidence="3 5" id="KW-0238">DNA-binding</keyword>
<accession>A0A2H0B9A8</accession>
<dbReference type="Proteomes" id="UP000229459">
    <property type="component" value="Unassembled WGS sequence"/>
</dbReference>
<evidence type="ECO:0008006" key="10">
    <source>
        <dbReference type="Google" id="ProtNLM"/>
    </source>
</evidence>
<dbReference type="InterPro" id="IPR010998">
    <property type="entry name" value="Integrase_recombinase_N"/>
</dbReference>
<dbReference type="Gene3D" id="1.10.443.10">
    <property type="entry name" value="Intergrase catalytic core"/>
    <property type="match status" value="1"/>
</dbReference>
<dbReference type="Pfam" id="PF02899">
    <property type="entry name" value="Phage_int_SAM_1"/>
    <property type="match status" value="1"/>
</dbReference>
<dbReference type="PROSITE" id="PS51898">
    <property type="entry name" value="TYR_RECOMBINASE"/>
    <property type="match status" value="1"/>
</dbReference>
<dbReference type="GO" id="GO:0003677">
    <property type="term" value="F:DNA binding"/>
    <property type="evidence" value="ECO:0007669"/>
    <property type="project" value="UniProtKB-UniRule"/>
</dbReference>
<evidence type="ECO:0000313" key="9">
    <source>
        <dbReference type="Proteomes" id="UP000229459"/>
    </source>
</evidence>
<dbReference type="EMBL" id="PCSR01000010">
    <property type="protein sequence ID" value="PIP53538.1"/>
    <property type="molecule type" value="Genomic_DNA"/>
</dbReference>
<dbReference type="PANTHER" id="PTHR30349">
    <property type="entry name" value="PHAGE INTEGRASE-RELATED"/>
    <property type="match status" value="1"/>
</dbReference>
<dbReference type="GO" id="GO:0006310">
    <property type="term" value="P:DNA recombination"/>
    <property type="evidence" value="ECO:0007669"/>
    <property type="project" value="UniProtKB-KW"/>
</dbReference>
<dbReference type="Gene3D" id="1.10.150.130">
    <property type="match status" value="1"/>
</dbReference>
<evidence type="ECO:0000256" key="4">
    <source>
        <dbReference type="ARBA" id="ARBA00023172"/>
    </source>
</evidence>
<evidence type="ECO:0000256" key="5">
    <source>
        <dbReference type="PROSITE-ProRule" id="PRU01248"/>
    </source>
</evidence>
<dbReference type="InterPro" id="IPR050090">
    <property type="entry name" value="Tyrosine_recombinase_XerCD"/>
</dbReference>
<sequence>MLIALNQSQQEFIAFLKSKNKAHATILAYGNDILQFTQFLTSRGLATIDQITSADIEAFKNDLLNKKYTTKSVARKLNSVKTYFRYLIAFQNLEGNPSESVSHPKYTLTPPRILTKMEYRSLRDACRNDPRMYAIVELFLQTGIRISELARLTLE</sequence>